<evidence type="ECO:0000313" key="1">
    <source>
        <dbReference type="EMBL" id="MXO84062.1"/>
    </source>
</evidence>
<dbReference type="EMBL" id="WTYZ01000001">
    <property type="protein sequence ID" value="MXO84062.1"/>
    <property type="molecule type" value="Genomic_DNA"/>
</dbReference>
<dbReference type="AlphaFoldDB" id="A0A844Z9R6"/>
<dbReference type="OrthoDB" id="7433245at2"/>
<dbReference type="Proteomes" id="UP000460290">
    <property type="component" value="Unassembled WGS sequence"/>
</dbReference>
<accession>A0A844Z9R6</accession>
<dbReference type="InterPro" id="IPR011990">
    <property type="entry name" value="TPR-like_helical_dom_sf"/>
</dbReference>
<keyword evidence="2" id="KW-1185">Reference proteome</keyword>
<reference evidence="1 2" key="1">
    <citation type="submission" date="2019-12" db="EMBL/GenBank/DDBJ databases">
        <title>Genomic-based taxomic classification of the family Erythrobacteraceae.</title>
        <authorList>
            <person name="Xu L."/>
        </authorList>
    </citation>
    <scope>NUCLEOTIDE SEQUENCE [LARGE SCALE GENOMIC DNA]</scope>
    <source>
        <strain evidence="1 2">KCTC 42006</strain>
    </source>
</reference>
<name>A0A844Z9R6_9SPHN</name>
<organism evidence="1 2">
    <name type="scientific">Pontixanthobacter aestiaquae</name>
    <dbReference type="NCBI Taxonomy" id="1509367"/>
    <lineage>
        <taxon>Bacteria</taxon>
        <taxon>Pseudomonadati</taxon>
        <taxon>Pseudomonadota</taxon>
        <taxon>Alphaproteobacteria</taxon>
        <taxon>Sphingomonadales</taxon>
        <taxon>Erythrobacteraceae</taxon>
        <taxon>Pontixanthobacter</taxon>
    </lineage>
</organism>
<evidence type="ECO:0000313" key="2">
    <source>
        <dbReference type="Proteomes" id="UP000460290"/>
    </source>
</evidence>
<evidence type="ECO:0008006" key="3">
    <source>
        <dbReference type="Google" id="ProtNLM"/>
    </source>
</evidence>
<proteinExistence type="predicted"/>
<dbReference type="Gene3D" id="1.25.40.10">
    <property type="entry name" value="Tetratricopeptide repeat domain"/>
    <property type="match status" value="1"/>
</dbReference>
<dbReference type="RefSeq" id="WP_160614343.1">
    <property type="nucleotide sequence ID" value="NZ_JAUFQM010000001.1"/>
</dbReference>
<sequence>MMRHALAWVLNPIIDRYRRRIAPSRLLSDAIWDITENWEDNYTASWDHQNAECPDQPARMKLAERLVSNDPARAFETYQKAAIDGSVWSKWIIGWYYDWGVVVQKDEGLAEQYYREAMSLGSMRANIDLGKLLKRQGRTDEWREVLGSASEQGFIPAKYWLARYEFRMKRTRNGARRIKHLLEQASDAGHPFARMDLAMLRLVGTYGYKEIPEGWRSLKAVLANFEGELERS</sequence>
<comment type="caution">
    <text evidence="1">The sequence shown here is derived from an EMBL/GenBank/DDBJ whole genome shotgun (WGS) entry which is preliminary data.</text>
</comment>
<gene>
    <name evidence="1" type="ORF">GRI35_11860</name>
</gene>
<dbReference type="PANTHER" id="PTHR45011:SF1">
    <property type="entry name" value="DAP3-BINDING CELL DEATH ENHANCER 1"/>
    <property type="match status" value="1"/>
</dbReference>
<protein>
    <recommendedName>
        <fullName evidence="3">Sel1 repeat-containing protein</fullName>
    </recommendedName>
</protein>
<dbReference type="InterPro" id="IPR052748">
    <property type="entry name" value="ISR_Activator"/>
</dbReference>
<dbReference type="PANTHER" id="PTHR45011">
    <property type="entry name" value="DAP3-BINDING CELL DEATH ENHANCER 1"/>
    <property type="match status" value="1"/>
</dbReference>
<dbReference type="SUPFAM" id="SSF81901">
    <property type="entry name" value="HCP-like"/>
    <property type="match status" value="1"/>
</dbReference>